<dbReference type="EMBL" id="BMMH01000005">
    <property type="protein sequence ID" value="GGL11989.1"/>
    <property type="molecule type" value="Genomic_DNA"/>
</dbReference>
<evidence type="ECO:0000256" key="3">
    <source>
        <dbReference type="RuleBase" id="RU000363"/>
    </source>
</evidence>
<dbReference type="Proteomes" id="UP000638263">
    <property type="component" value="Unassembled WGS sequence"/>
</dbReference>
<name>A0A917RK09_9NOCA</name>
<evidence type="ECO:0000313" key="5">
    <source>
        <dbReference type="Proteomes" id="UP000638263"/>
    </source>
</evidence>
<dbReference type="InterPro" id="IPR036291">
    <property type="entry name" value="NAD(P)-bd_dom_sf"/>
</dbReference>
<sequence>MGILDGKVALVTGASRGIGAAIAERFAQEGASVIATARSSAEQPGKLAGTLEETAAAVHAAGGECCTVVADLTKPEDRERILRESSRRFGQVDILVNNAAVTFFQPGAELALRRLQLMFDIQVQAPIHLSQLVLPGMRDRGEGWILNITSGESRHPGIPPSRFDAKGTTTGYGMVKSALERLTTGFAAENFAHGIAVNALRPSRLVATPGPVFHGVLRADDPDAESPDVMAGAAVILCSSSPQWVSGEILESEQVLERRGSEFQG</sequence>
<reference evidence="4" key="2">
    <citation type="submission" date="2020-09" db="EMBL/GenBank/DDBJ databases">
        <authorList>
            <person name="Sun Q."/>
            <person name="Zhou Y."/>
        </authorList>
    </citation>
    <scope>NUCLEOTIDE SEQUENCE</scope>
    <source>
        <strain evidence="4">CGMCC 4.3508</strain>
    </source>
</reference>
<dbReference type="PANTHER" id="PTHR43639">
    <property type="entry name" value="OXIDOREDUCTASE, SHORT-CHAIN DEHYDROGENASE/REDUCTASE FAMILY (AFU_ORTHOLOGUE AFUA_5G02870)"/>
    <property type="match status" value="1"/>
</dbReference>
<comment type="caution">
    <text evidence="4">The sequence shown here is derived from an EMBL/GenBank/DDBJ whole genome shotgun (WGS) entry which is preliminary data.</text>
</comment>
<dbReference type="PANTHER" id="PTHR43639:SF1">
    <property type="entry name" value="SHORT-CHAIN DEHYDROGENASE_REDUCTASE FAMILY PROTEIN"/>
    <property type="match status" value="1"/>
</dbReference>
<accession>A0A917RK09</accession>
<dbReference type="RefSeq" id="WP_062997889.1">
    <property type="nucleotide sequence ID" value="NZ_BMMH01000005.1"/>
</dbReference>
<evidence type="ECO:0000256" key="2">
    <source>
        <dbReference type="ARBA" id="ARBA00023002"/>
    </source>
</evidence>
<dbReference type="GO" id="GO:0016491">
    <property type="term" value="F:oxidoreductase activity"/>
    <property type="evidence" value="ECO:0007669"/>
    <property type="project" value="UniProtKB-KW"/>
</dbReference>
<keyword evidence="2" id="KW-0560">Oxidoreductase</keyword>
<gene>
    <name evidence="4" type="ORF">GCM10011588_27970</name>
</gene>
<dbReference type="PRINTS" id="PR00081">
    <property type="entry name" value="GDHRDH"/>
</dbReference>
<protein>
    <submittedName>
        <fullName evidence="4">Short-chain dehydrogenase</fullName>
    </submittedName>
</protein>
<proteinExistence type="inferred from homology"/>
<keyword evidence="5" id="KW-1185">Reference proteome</keyword>
<dbReference type="PRINTS" id="PR00080">
    <property type="entry name" value="SDRFAMILY"/>
</dbReference>
<comment type="similarity">
    <text evidence="1 3">Belongs to the short-chain dehydrogenases/reductases (SDR) family.</text>
</comment>
<evidence type="ECO:0000256" key="1">
    <source>
        <dbReference type="ARBA" id="ARBA00006484"/>
    </source>
</evidence>
<dbReference type="SUPFAM" id="SSF51735">
    <property type="entry name" value="NAD(P)-binding Rossmann-fold domains"/>
    <property type="match status" value="1"/>
</dbReference>
<organism evidence="4 5">
    <name type="scientific">Nocardia jinanensis</name>
    <dbReference type="NCBI Taxonomy" id="382504"/>
    <lineage>
        <taxon>Bacteria</taxon>
        <taxon>Bacillati</taxon>
        <taxon>Actinomycetota</taxon>
        <taxon>Actinomycetes</taxon>
        <taxon>Mycobacteriales</taxon>
        <taxon>Nocardiaceae</taxon>
        <taxon>Nocardia</taxon>
    </lineage>
</organism>
<evidence type="ECO:0000313" key="4">
    <source>
        <dbReference type="EMBL" id="GGL11989.1"/>
    </source>
</evidence>
<dbReference type="InterPro" id="IPR002347">
    <property type="entry name" value="SDR_fam"/>
</dbReference>
<reference evidence="4" key="1">
    <citation type="journal article" date="2014" name="Int. J. Syst. Evol. Microbiol.">
        <title>Complete genome sequence of Corynebacterium casei LMG S-19264T (=DSM 44701T), isolated from a smear-ripened cheese.</title>
        <authorList>
            <consortium name="US DOE Joint Genome Institute (JGI-PGF)"/>
            <person name="Walter F."/>
            <person name="Albersmeier A."/>
            <person name="Kalinowski J."/>
            <person name="Ruckert C."/>
        </authorList>
    </citation>
    <scope>NUCLEOTIDE SEQUENCE</scope>
    <source>
        <strain evidence="4">CGMCC 4.3508</strain>
    </source>
</reference>
<dbReference type="AlphaFoldDB" id="A0A917RK09"/>
<dbReference type="Pfam" id="PF00106">
    <property type="entry name" value="adh_short"/>
    <property type="match status" value="1"/>
</dbReference>
<dbReference type="Gene3D" id="3.40.50.720">
    <property type="entry name" value="NAD(P)-binding Rossmann-like Domain"/>
    <property type="match status" value="1"/>
</dbReference>